<organism evidence="1 2">
    <name type="scientific">Trifolium medium</name>
    <dbReference type="NCBI Taxonomy" id="97028"/>
    <lineage>
        <taxon>Eukaryota</taxon>
        <taxon>Viridiplantae</taxon>
        <taxon>Streptophyta</taxon>
        <taxon>Embryophyta</taxon>
        <taxon>Tracheophyta</taxon>
        <taxon>Spermatophyta</taxon>
        <taxon>Magnoliopsida</taxon>
        <taxon>eudicotyledons</taxon>
        <taxon>Gunneridae</taxon>
        <taxon>Pentapetalae</taxon>
        <taxon>rosids</taxon>
        <taxon>fabids</taxon>
        <taxon>Fabales</taxon>
        <taxon>Fabaceae</taxon>
        <taxon>Papilionoideae</taxon>
        <taxon>50 kb inversion clade</taxon>
        <taxon>NPAAA clade</taxon>
        <taxon>Hologalegina</taxon>
        <taxon>IRL clade</taxon>
        <taxon>Trifolieae</taxon>
        <taxon>Trifolium</taxon>
    </lineage>
</organism>
<evidence type="ECO:0000313" key="1">
    <source>
        <dbReference type="EMBL" id="MCI48774.1"/>
    </source>
</evidence>
<proteinExistence type="predicted"/>
<dbReference type="AlphaFoldDB" id="A0A392SKN9"/>
<sequence length="62" mass="7229">MKTFYSVRQSSNRTRSLPVVQPVVHQEEPVPVVQQSWPGGSIDKSLLTRYHEHVARHAWFDE</sequence>
<name>A0A392SKN9_9FABA</name>
<keyword evidence="2" id="KW-1185">Reference proteome</keyword>
<comment type="caution">
    <text evidence="1">The sequence shown here is derived from an EMBL/GenBank/DDBJ whole genome shotgun (WGS) entry which is preliminary data.</text>
</comment>
<protein>
    <submittedName>
        <fullName evidence="1">Uncharacterized protein</fullName>
    </submittedName>
</protein>
<reference evidence="1 2" key="1">
    <citation type="journal article" date="2018" name="Front. Plant Sci.">
        <title>Red Clover (Trifolium pratense) and Zigzag Clover (T. medium) - A Picture of Genomic Similarities and Differences.</title>
        <authorList>
            <person name="Dluhosova J."/>
            <person name="Istvanek J."/>
            <person name="Nedelnik J."/>
            <person name="Repkova J."/>
        </authorList>
    </citation>
    <scope>NUCLEOTIDE SEQUENCE [LARGE SCALE GENOMIC DNA]</scope>
    <source>
        <strain evidence="2">cv. 10/8</strain>
        <tissue evidence="1">Leaf</tissue>
    </source>
</reference>
<dbReference type="Proteomes" id="UP000265520">
    <property type="component" value="Unassembled WGS sequence"/>
</dbReference>
<feature type="non-terminal residue" evidence="1">
    <location>
        <position position="62"/>
    </location>
</feature>
<accession>A0A392SKN9</accession>
<evidence type="ECO:0000313" key="2">
    <source>
        <dbReference type="Proteomes" id="UP000265520"/>
    </source>
</evidence>
<dbReference type="EMBL" id="LXQA010391373">
    <property type="protein sequence ID" value="MCI48774.1"/>
    <property type="molecule type" value="Genomic_DNA"/>
</dbReference>